<gene>
    <name evidence="3" type="ORF">CCUN_1187</name>
</gene>
<feature type="coiled-coil region" evidence="1">
    <location>
        <begin position="68"/>
        <end position="120"/>
    </location>
</feature>
<dbReference type="KEGG" id="ccun:CCUN_1187"/>
<reference evidence="3 4" key="1">
    <citation type="submission" date="2017-04" db="EMBL/GenBank/DDBJ databases">
        <title>Complete genome sequence of the Campylobacter cuniculorum type strain LMG24588.</title>
        <authorList>
            <person name="Miller W.G."/>
            <person name="Yee E."/>
            <person name="Revez J."/>
            <person name="Bono J.L."/>
            <person name="Rossi M."/>
        </authorList>
    </citation>
    <scope>NUCLEOTIDE SEQUENCE [LARGE SCALE GENOMIC DNA]</scope>
    <source>
        <strain evidence="3 4">LMG 24588</strain>
    </source>
</reference>
<keyword evidence="2" id="KW-0472">Membrane</keyword>
<keyword evidence="2" id="KW-1133">Transmembrane helix</keyword>
<dbReference type="eggNOG" id="ENOG50319RW">
    <property type="taxonomic scope" value="Bacteria"/>
</dbReference>
<dbReference type="STRING" id="1121267.CCUN_1187"/>
<feature type="transmembrane region" description="Helical" evidence="2">
    <location>
        <begin position="17"/>
        <end position="35"/>
    </location>
</feature>
<evidence type="ECO:0000313" key="3">
    <source>
        <dbReference type="EMBL" id="ARJ56780.1"/>
    </source>
</evidence>
<proteinExistence type="predicted"/>
<evidence type="ECO:0000256" key="1">
    <source>
        <dbReference type="SAM" id="Coils"/>
    </source>
</evidence>
<sequence length="181" mass="21804">MDKIVLFLENLSLREKILFLSFLALLGIFLGFKTYEGFLKSFFDEIISLDEQELLEKREQNFILQKDKITLEKELQTQKEKLNFYENKMKIFNQNIENHLSELESLAQKYGLNVKKLQDSYKEEKDFNKYHLFLEFEGEFKSLLKLIQDLENLNYQFHCIELKTIGLKLNLKINLSLYRLR</sequence>
<protein>
    <recommendedName>
        <fullName evidence="5">Periplasmic protein</fullName>
    </recommendedName>
</protein>
<dbReference type="Proteomes" id="UP000192902">
    <property type="component" value="Chromosome"/>
</dbReference>
<evidence type="ECO:0008006" key="5">
    <source>
        <dbReference type="Google" id="ProtNLM"/>
    </source>
</evidence>
<name>A0A1W6BXM0_9BACT</name>
<keyword evidence="2" id="KW-0812">Transmembrane</keyword>
<dbReference type="Gene3D" id="3.30.70.60">
    <property type="match status" value="1"/>
</dbReference>
<evidence type="ECO:0000313" key="4">
    <source>
        <dbReference type="Proteomes" id="UP000192902"/>
    </source>
</evidence>
<dbReference type="EMBL" id="CP020867">
    <property type="protein sequence ID" value="ARJ56780.1"/>
    <property type="molecule type" value="Genomic_DNA"/>
</dbReference>
<dbReference type="InterPro" id="IPR014717">
    <property type="entry name" value="Transl_elong_EF1B/ribsomal_bS6"/>
</dbReference>
<dbReference type="OrthoDB" id="5356026at2"/>
<keyword evidence="1" id="KW-0175">Coiled coil</keyword>
<organism evidence="3 4">
    <name type="scientific">Campylobacter cuniculorum DSM 23162 = LMG 24588</name>
    <dbReference type="NCBI Taxonomy" id="1121267"/>
    <lineage>
        <taxon>Bacteria</taxon>
        <taxon>Pseudomonadati</taxon>
        <taxon>Campylobacterota</taxon>
        <taxon>Epsilonproteobacteria</taxon>
        <taxon>Campylobacterales</taxon>
        <taxon>Campylobacteraceae</taxon>
        <taxon>Campylobacter</taxon>
    </lineage>
</organism>
<accession>A0A1W6BXM0</accession>
<evidence type="ECO:0000256" key="2">
    <source>
        <dbReference type="SAM" id="Phobius"/>
    </source>
</evidence>
<dbReference type="AlphaFoldDB" id="A0A1W6BXM0"/>
<dbReference type="RefSeq" id="WP_027305712.1">
    <property type="nucleotide sequence ID" value="NZ_CP020867.1"/>
</dbReference>